<keyword evidence="1" id="KW-0812">Transmembrane</keyword>
<dbReference type="VEuPathDB" id="FungiDB:PHYBLDRAFT_71335"/>
<keyword evidence="3" id="KW-1185">Reference proteome</keyword>
<reference evidence="3" key="1">
    <citation type="submission" date="2015-06" db="EMBL/GenBank/DDBJ databases">
        <title>Expansion of signal transduction pathways in fungi by whole-genome duplication.</title>
        <authorList>
            <consortium name="DOE Joint Genome Institute"/>
            <person name="Corrochano L.M."/>
            <person name="Kuo A."/>
            <person name="Marcet-Houben M."/>
            <person name="Polaino S."/>
            <person name="Salamov A."/>
            <person name="Villalobos J.M."/>
            <person name="Alvarez M.I."/>
            <person name="Avalos J."/>
            <person name="Benito E.P."/>
            <person name="Benoit I."/>
            <person name="Burger G."/>
            <person name="Camino L.P."/>
            <person name="Canovas D."/>
            <person name="Cerda-Olmedo E."/>
            <person name="Cheng J.-F."/>
            <person name="Dominguez A."/>
            <person name="Elias M."/>
            <person name="Eslava A.P."/>
            <person name="Glaser F."/>
            <person name="Grimwood J."/>
            <person name="Gutierrez G."/>
            <person name="Heitman J."/>
            <person name="Henrissat B."/>
            <person name="Iturriaga E.A."/>
            <person name="Lang B.F."/>
            <person name="Lavin J.L."/>
            <person name="Lee S."/>
            <person name="Li W."/>
            <person name="Lindquist E."/>
            <person name="Lopez-Garcia S."/>
            <person name="Luque E.M."/>
            <person name="Marcos A.T."/>
            <person name="Martin J."/>
            <person name="McCluskey K."/>
            <person name="Medina H.R."/>
            <person name="Miralles-Duran A."/>
            <person name="Miyazaki A."/>
            <person name="Munoz-Torres E."/>
            <person name="Oguiza J.A."/>
            <person name="Ohm R."/>
            <person name="Olmedo M."/>
            <person name="Orejas M."/>
            <person name="Ortiz-Castellanos L."/>
            <person name="Pisabarro A.G."/>
            <person name="Rodriguez-Romero J."/>
            <person name="Ruiz-Herrera J."/>
            <person name="Ruiz-Vazquez R."/>
            <person name="Sanz C."/>
            <person name="Schackwitz W."/>
            <person name="Schmutz J."/>
            <person name="Shahriari M."/>
            <person name="Shelest E."/>
            <person name="Silva-Franco F."/>
            <person name="Soanes D."/>
            <person name="Syed K."/>
            <person name="Tagua V.G."/>
            <person name="Talbot N.J."/>
            <person name="Thon M."/>
            <person name="De vries R.P."/>
            <person name="Wiebenga A."/>
            <person name="Yadav J.S."/>
            <person name="Braun E.L."/>
            <person name="Baker S."/>
            <person name="Garre V."/>
            <person name="Horwitz B."/>
            <person name="Torres-Martinez S."/>
            <person name="Idnurm A."/>
            <person name="Herrera-Estrella A."/>
            <person name="Gabaldon T."/>
            <person name="Grigoriev I.V."/>
        </authorList>
    </citation>
    <scope>NUCLEOTIDE SEQUENCE [LARGE SCALE GENOMIC DNA]</scope>
    <source>
        <strain evidence="3">NRRL 1555(-)</strain>
    </source>
</reference>
<proteinExistence type="predicted"/>
<dbReference type="InParanoid" id="A0A162YKY8"/>
<keyword evidence="1" id="KW-0472">Membrane</keyword>
<gene>
    <name evidence="2" type="ORF">PHYBLDRAFT_71335</name>
</gene>
<organism evidence="2 3">
    <name type="scientific">Phycomyces blakesleeanus (strain ATCC 8743b / DSM 1359 / FGSC 10004 / NBRC 33097 / NRRL 1555)</name>
    <dbReference type="NCBI Taxonomy" id="763407"/>
    <lineage>
        <taxon>Eukaryota</taxon>
        <taxon>Fungi</taxon>
        <taxon>Fungi incertae sedis</taxon>
        <taxon>Mucoromycota</taxon>
        <taxon>Mucoromycotina</taxon>
        <taxon>Mucoromycetes</taxon>
        <taxon>Mucorales</taxon>
        <taxon>Phycomycetaceae</taxon>
        <taxon>Phycomyces</taxon>
    </lineage>
</organism>
<dbReference type="GO" id="GO:0072659">
    <property type="term" value="P:protein localization to plasma membrane"/>
    <property type="evidence" value="ECO:0007669"/>
    <property type="project" value="InterPro"/>
</dbReference>
<dbReference type="PANTHER" id="PTHR47766">
    <property type="entry name" value="PROTEIN EFR3"/>
    <property type="match status" value="1"/>
</dbReference>
<dbReference type="InterPro" id="IPR039786">
    <property type="entry name" value="EFR3"/>
</dbReference>
<dbReference type="PANTHER" id="PTHR47766:SF1">
    <property type="entry name" value="PROTEIN EFR3"/>
    <property type="match status" value="1"/>
</dbReference>
<keyword evidence="1" id="KW-1133">Transmembrane helix</keyword>
<name>A0A162YKY8_PHYB8</name>
<sequence>MEMVPLTERKCIENSRISGEGKIWGGGSEIRINIKLNDIKFKFPPSLDAHDRRTLVVSVAAQTIGALTGNSFLTAPSSNSQVSLDIIKALIEACYRDLSLFSKYVVRILNMFVVFANYHDGSTVGVNSEFTVDYERLVQKFATFYDPSDNDDQKKLPSKLSKRKRKENMDIDILRYIGQRAMHAAVTSPALYASDFATQVELIMPPLITALANIGHPVDPTKSGPAPTNVHTWILDKNTVDLLAPNKFVLMSNKANGSAVRATLKPLFTFFDTNQKWWPSSLATSSMELAFDSLKIHRSYNRFIAKGYYPFAIFLLTLIHLFLFSYPVVMDANDIDDQDLITMKLPIDYLPGLDKPTKMVLKHATVVDFIANTLLNAPPRTYTVTDADWNNMRSDIVYLPRLETSGLPPILIEIQNTLNGVFLLSDFVLA</sequence>
<dbReference type="OrthoDB" id="19232at2759"/>
<evidence type="ECO:0000313" key="3">
    <source>
        <dbReference type="Proteomes" id="UP000077315"/>
    </source>
</evidence>
<dbReference type="EMBL" id="KV440971">
    <property type="protein sequence ID" value="OAD81415.1"/>
    <property type="molecule type" value="Genomic_DNA"/>
</dbReference>
<dbReference type="Proteomes" id="UP000077315">
    <property type="component" value="Unassembled WGS sequence"/>
</dbReference>
<evidence type="ECO:0000313" key="2">
    <source>
        <dbReference type="EMBL" id="OAD81415.1"/>
    </source>
</evidence>
<dbReference type="STRING" id="763407.A0A162YKY8"/>
<dbReference type="GeneID" id="29003355"/>
<dbReference type="AlphaFoldDB" id="A0A162YKY8"/>
<feature type="transmembrane region" description="Helical" evidence="1">
    <location>
        <begin position="308"/>
        <end position="329"/>
    </location>
</feature>
<accession>A0A162YKY8</accession>
<evidence type="ECO:0000256" key="1">
    <source>
        <dbReference type="SAM" id="Phobius"/>
    </source>
</evidence>
<dbReference type="RefSeq" id="XP_018299455.1">
    <property type="nucleotide sequence ID" value="XM_018442449.1"/>
</dbReference>
<protein>
    <submittedName>
        <fullName evidence="2">Uncharacterized protein</fullName>
    </submittedName>
</protein>